<organism evidence="2">
    <name type="scientific">mine drainage metagenome</name>
    <dbReference type="NCBI Taxonomy" id="410659"/>
    <lineage>
        <taxon>unclassified sequences</taxon>
        <taxon>metagenomes</taxon>
        <taxon>ecological metagenomes</taxon>
    </lineage>
</organism>
<dbReference type="AlphaFoldDB" id="E6PP46"/>
<comment type="caution">
    <text evidence="2">The sequence shown here is derived from an EMBL/GenBank/DDBJ whole genome shotgun (WGS) entry which is preliminary data.</text>
</comment>
<dbReference type="Pfam" id="PF13986">
    <property type="entry name" value="DUF4224"/>
    <property type="match status" value="1"/>
</dbReference>
<dbReference type="EMBL" id="CABM01000030">
    <property type="protein sequence ID" value="CBH96698.1"/>
    <property type="molecule type" value="Genomic_DNA"/>
</dbReference>
<gene>
    <name evidence="2" type="ORF">CARN2_2413</name>
</gene>
<reference evidence="2" key="1">
    <citation type="submission" date="2009-10" db="EMBL/GenBank/DDBJ databases">
        <title>Diversity of trophic interactions inside an arsenic-rich microbial ecosystem.</title>
        <authorList>
            <person name="Bertin P.N."/>
            <person name="Heinrich-Salmeron A."/>
            <person name="Pelletier E."/>
            <person name="Goulhen-Chollet F."/>
            <person name="Arsene-Ploetze F."/>
            <person name="Gallien S."/>
            <person name="Calteau A."/>
            <person name="Vallenet D."/>
            <person name="Casiot C."/>
            <person name="Chane-Woon-Ming B."/>
            <person name="Giloteaux L."/>
            <person name="Barakat M."/>
            <person name="Bonnefoy V."/>
            <person name="Bruneel O."/>
            <person name="Chandler M."/>
            <person name="Cleiss J."/>
            <person name="Duran R."/>
            <person name="Elbaz-Poulichet F."/>
            <person name="Fonknechten N."/>
            <person name="Lauga B."/>
            <person name="Mornico D."/>
            <person name="Ortet P."/>
            <person name="Schaeffer C."/>
            <person name="Siguier P."/>
            <person name="Alexander Thil Smith A."/>
            <person name="Van Dorsselaer A."/>
            <person name="Weissenbach J."/>
            <person name="Medigue C."/>
            <person name="Le Paslier D."/>
        </authorList>
    </citation>
    <scope>NUCLEOTIDE SEQUENCE</scope>
</reference>
<sequence>MDMFLTTAELRELTGRMRPSAQIRALRSMGIPHRVRPDGTPTVTRSFVEADLGATISQRRQAELEPAWENI</sequence>
<evidence type="ECO:0000313" key="2">
    <source>
        <dbReference type="EMBL" id="CBH96698.1"/>
    </source>
</evidence>
<protein>
    <recommendedName>
        <fullName evidence="1">DUF4224 domain-containing protein</fullName>
    </recommendedName>
</protein>
<dbReference type="InterPro" id="IPR025319">
    <property type="entry name" value="DUF4224"/>
</dbReference>
<evidence type="ECO:0000259" key="1">
    <source>
        <dbReference type="Pfam" id="PF13986"/>
    </source>
</evidence>
<name>E6PP46_9ZZZZ</name>
<proteinExistence type="predicted"/>
<accession>E6PP46</accession>
<feature type="domain" description="DUF4224" evidence="1">
    <location>
        <begin position="4"/>
        <end position="48"/>
    </location>
</feature>